<dbReference type="HOGENOM" id="CLU_358087_0_0_1"/>
<dbReference type="EMBL" id="DS566013">
    <property type="status" value="NOT_ANNOTATED_CDS"/>
    <property type="molecule type" value="Genomic_DNA"/>
</dbReference>
<dbReference type="InParanoid" id="H3GJA4"/>
<accession>H3GJA4</accession>
<feature type="region of interest" description="Disordered" evidence="1">
    <location>
        <begin position="338"/>
        <end position="363"/>
    </location>
</feature>
<dbReference type="Proteomes" id="UP000005238">
    <property type="component" value="Unassembled WGS sequence"/>
</dbReference>
<feature type="region of interest" description="Disordered" evidence="1">
    <location>
        <begin position="448"/>
        <end position="486"/>
    </location>
</feature>
<dbReference type="AlphaFoldDB" id="H3GJA4"/>
<feature type="compositionally biased region" description="Low complexity" evidence="1">
    <location>
        <begin position="448"/>
        <end position="476"/>
    </location>
</feature>
<proteinExistence type="predicted"/>
<dbReference type="VEuPathDB" id="FungiDB:KRP22_5190"/>
<dbReference type="InterPro" id="IPR040441">
    <property type="entry name" value="CFA20/CFAP20DC"/>
</dbReference>
<reference evidence="3" key="2">
    <citation type="submission" date="2015-06" db="UniProtKB">
        <authorList>
            <consortium name="EnsemblProtists"/>
        </authorList>
    </citation>
    <scope>IDENTIFICATION</scope>
    <source>
        <strain evidence="3">Pr102</strain>
    </source>
</reference>
<feature type="region of interest" description="Disordered" evidence="1">
    <location>
        <begin position="1"/>
        <end position="26"/>
    </location>
</feature>
<evidence type="ECO:0000313" key="4">
    <source>
        <dbReference type="Proteomes" id="UP000005238"/>
    </source>
</evidence>
<evidence type="ECO:0000256" key="1">
    <source>
        <dbReference type="SAM" id="MobiDB-lite"/>
    </source>
</evidence>
<organism evidence="3 4">
    <name type="scientific">Phytophthora ramorum</name>
    <name type="common">Sudden oak death agent</name>
    <dbReference type="NCBI Taxonomy" id="164328"/>
    <lineage>
        <taxon>Eukaryota</taxon>
        <taxon>Sar</taxon>
        <taxon>Stramenopiles</taxon>
        <taxon>Oomycota</taxon>
        <taxon>Peronosporomycetes</taxon>
        <taxon>Peronosporales</taxon>
        <taxon>Peronosporaceae</taxon>
        <taxon>Phytophthora</taxon>
    </lineage>
</organism>
<dbReference type="InterPro" id="IPR007714">
    <property type="entry name" value="CFA20_dom"/>
</dbReference>
<dbReference type="VEuPathDB" id="FungiDB:KRP23_5810"/>
<dbReference type="OMA" id="NAYMAST"/>
<dbReference type="eggNOG" id="KOG3213">
    <property type="taxonomic scope" value="Eukaryota"/>
</dbReference>
<dbReference type="VEuPathDB" id="FungiDB:KRP23_5811"/>
<feature type="compositionally biased region" description="Low complexity" evidence="1">
    <location>
        <begin position="344"/>
        <end position="363"/>
    </location>
</feature>
<evidence type="ECO:0000313" key="3">
    <source>
        <dbReference type="EnsemblProtists" id="Phyra76229"/>
    </source>
</evidence>
<dbReference type="EnsemblProtists" id="Phyra76229">
    <property type="protein sequence ID" value="Phyra76229"/>
    <property type="gene ID" value="Phyra76229"/>
</dbReference>
<dbReference type="VEuPathDB" id="FungiDB:KRP22_5191"/>
<protein>
    <recommendedName>
        <fullName evidence="2">CFA20 domain-containing protein</fullName>
    </recommendedName>
</protein>
<feature type="domain" description="CFA20" evidence="2">
    <location>
        <begin position="637"/>
        <end position="779"/>
    </location>
</feature>
<reference evidence="4" key="1">
    <citation type="journal article" date="2006" name="Science">
        <title>Phytophthora genome sequences uncover evolutionary origins and mechanisms of pathogenesis.</title>
        <authorList>
            <person name="Tyler B.M."/>
            <person name="Tripathy S."/>
            <person name="Zhang X."/>
            <person name="Dehal P."/>
            <person name="Jiang R.H."/>
            <person name="Aerts A."/>
            <person name="Arredondo F.D."/>
            <person name="Baxter L."/>
            <person name="Bensasson D."/>
            <person name="Beynon J.L."/>
            <person name="Chapman J."/>
            <person name="Damasceno C.M."/>
            <person name="Dorrance A.E."/>
            <person name="Dou D."/>
            <person name="Dickerman A.W."/>
            <person name="Dubchak I.L."/>
            <person name="Garbelotto M."/>
            <person name="Gijzen M."/>
            <person name="Gordon S.G."/>
            <person name="Govers F."/>
            <person name="Grunwald N.J."/>
            <person name="Huang W."/>
            <person name="Ivors K.L."/>
            <person name="Jones R.W."/>
            <person name="Kamoun S."/>
            <person name="Krampis K."/>
            <person name="Lamour K.H."/>
            <person name="Lee M.K."/>
            <person name="McDonald W.H."/>
            <person name="Medina M."/>
            <person name="Meijer H.J."/>
            <person name="Nordberg E.K."/>
            <person name="Maclean D.J."/>
            <person name="Ospina-Giraldo M.D."/>
            <person name="Morris P.F."/>
            <person name="Phuntumart V."/>
            <person name="Putnam N.H."/>
            <person name="Rash S."/>
            <person name="Rose J.K."/>
            <person name="Sakihama Y."/>
            <person name="Salamov A.A."/>
            <person name="Savidor A."/>
            <person name="Scheuring C.F."/>
            <person name="Smith B.M."/>
            <person name="Sobral B.W."/>
            <person name="Terry A."/>
            <person name="Torto-Alalibo T.A."/>
            <person name="Win J."/>
            <person name="Xu Z."/>
            <person name="Zhang H."/>
            <person name="Grigoriev I.V."/>
            <person name="Rokhsar D.S."/>
            <person name="Boore J.L."/>
        </authorList>
    </citation>
    <scope>NUCLEOTIDE SEQUENCE [LARGE SCALE GENOMIC DNA]</scope>
    <source>
        <strain evidence="4">Pr102</strain>
    </source>
</reference>
<sequence length="783" mass="84621">MASSSAPYAPSSHAPGAPPASHALSASLASNREHFNPLQQRAAAAAQALLAPERKVSQVEIQAMLEKNEAALRTWNALHKQQPSKTNPMEHKEWVRRCLAYRQQIGTRLEVLASLADKQIAQEDEKTGGQRVSPSSAGARLAATPSNSTLSAPTTAALQAPRQQTPAVSQQVYAPPQVSTMDNNLMTMTTSASMGSAPASLASGSAPIAMPNMSAPMPFPEPLMPTVGFTPTSSSMFFPTGQMNPMQASAGFTATSSMAVSSATTSTQGYAMTSGVQAFTPNAYMASTSGAPSSSAAYMNQQNFMMGGGMMNPHQQQFVPMAMPMNLVSSDGGNMYGDNNFGMNSAQTSTSNSNTGNDSSNNITSNFPVDPFITPLGFGPDANFGAPSFPMVGMTGMPAQQQHVMPMNGGNFVAQAPMMMNNNFGYGAGVGMPTGSTTSSQSIMQQPMPTQQYQPVPSGLQPFHQHNQLPQHPPQQTGAGSMSMSPDSALYGDSNVNIFEVFRFSKSVSFVPDSFWRTDAVDCNVTNSGHGAAAEMFAARVAIEPEGSTIWCETTIKDEDREFAVDTPDIIFIAVEHTLIRSYRGRIVFAWRPKNSSDSNTSSNFSILSETVVLTFAEHPAILQAQEECRCLMNGNNVCVLEDETVKEDVVQVLGTDAELVFPVRNIFRYLVMFIKNMDLFLEFQVEVLDDAQKYRQLTVTNTRSLARVEDSRCQLPLAFGMQPGWRYLCMDLQDVTQQAFGTRHVTTTEVRIAGNCRLLRMFFQDERYADADLPAHLTFLGA</sequence>
<keyword evidence="4" id="KW-1185">Reference proteome</keyword>
<dbReference type="PANTHER" id="PTHR12458">
    <property type="entry name" value="ORF PROTEIN"/>
    <property type="match status" value="1"/>
</dbReference>
<name>H3GJA4_PHYRM</name>
<feature type="compositionally biased region" description="Polar residues" evidence="1">
    <location>
        <begin position="144"/>
        <end position="171"/>
    </location>
</feature>
<feature type="compositionally biased region" description="Polar residues" evidence="1">
    <location>
        <begin position="477"/>
        <end position="486"/>
    </location>
</feature>
<dbReference type="Pfam" id="PF05018">
    <property type="entry name" value="CFA20_dom"/>
    <property type="match status" value="1"/>
</dbReference>
<dbReference type="STRING" id="164328.H3GJA4"/>
<evidence type="ECO:0000259" key="2">
    <source>
        <dbReference type="Pfam" id="PF05018"/>
    </source>
</evidence>
<feature type="region of interest" description="Disordered" evidence="1">
    <location>
        <begin position="122"/>
        <end position="171"/>
    </location>
</feature>